<comment type="catalytic activity">
    <reaction evidence="11">
        <text>N(6)-(pyridoxal phosphate)-L-lysyl-[4-amino-5-hydroxymethyl-2-methylpyrimidine phosphate synthase] + L-histidyl-[4-amino-5-hydroxymethyl-2-methylpyrimidine phosphate synthase] + 2 Fe(3+) + 4 H2O = L-lysyl-[4-amino-5-hydroxymethyl-2-methylpyrimidine phosphate synthase] + (2S)-2-amino-5-hydroxy-4-oxopentanoyl-[4-amino-5-hydroxymethyl-2-methylpyrimidine phosphate synthase] + 4-amino-2-methyl-5-(phosphooxymethyl)pyrimidine + 3-oxopropanoate + 2 Fe(2+) + 2 H(+)</text>
        <dbReference type="Rhea" id="RHEA:65756"/>
        <dbReference type="Rhea" id="RHEA-COMP:16892"/>
        <dbReference type="Rhea" id="RHEA-COMP:16893"/>
        <dbReference type="Rhea" id="RHEA-COMP:16894"/>
        <dbReference type="Rhea" id="RHEA-COMP:16895"/>
        <dbReference type="ChEBI" id="CHEBI:15377"/>
        <dbReference type="ChEBI" id="CHEBI:15378"/>
        <dbReference type="ChEBI" id="CHEBI:29033"/>
        <dbReference type="ChEBI" id="CHEBI:29034"/>
        <dbReference type="ChEBI" id="CHEBI:29969"/>
        <dbReference type="ChEBI" id="CHEBI:29979"/>
        <dbReference type="ChEBI" id="CHEBI:33190"/>
        <dbReference type="ChEBI" id="CHEBI:58354"/>
        <dbReference type="ChEBI" id="CHEBI:143915"/>
        <dbReference type="ChEBI" id="CHEBI:157692"/>
    </reaction>
    <physiologicalReaction direction="left-to-right" evidence="11">
        <dbReference type="Rhea" id="RHEA:65757"/>
    </physiologicalReaction>
</comment>
<sequence length="318" mass="35250">MRMRVFVVFLFLFVWRSVAAVEQISVQLDWKHHASYGGIYAALAKGFYTDEGLDVTLKAGGPNVDWVAPVVSGESQLGIGSGEALLIHRSQGLPVKALAASFRRSPVVFFSLADFGIKHPSDFIGKKIRVAPNLKPALTAMLSRFDITPDQYETVVMASNLDLVLRGDVPIWGAYITGLTQSVMSNGHKVNLIFPDNYGVHSYARVIYSTEKFIAEKPEVVFRFLRATLKGWEWAVENSEKVGELVKRHNPAVDRVMQNQAMAASIPLVHTGENRIGSMSPKVWENIASTLELSGVLEKGIDPVDVYTLEFLRRIYGP</sequence>
<evidence type="ECO:0000256" key="4">
    <source>
        <dbReference type="ARBA" id="ARBA00011738"/>
    </source>
</evidence>
<dbReference type="GO" id="GO:0009228">
    <property type="term" value="P:thiamine biosynthetic process"/>
    <property type="evidence" value="ECO:0007669"/>
    <property type="project" value="UniProtKB-KW"/>
</dbReference>
<comment type="caution">
    <text evidence="13">The sequence shown here is derived from an EMBL/GenBank/DDBJ whole genome shotgun (WGS) entry which is preliminary data.</text>
</comment>
<comment type="pathway">
    <text evidence="2">Cofactor biosynthesis; thiamine diphosphate biosynthesis.</text>
</comment>
<dbReference type="GO" id="GO:0046872">
    <property type="term" value="F:metal ion binding"/>
    <property type="evidence" value="ECO:0007669"/>
    <property type="project" value="UniProtKB-KW"/>
</dbReference>
<comment type="similarity">
    <text evidence="3">Belongs to the NMT1/THI5 family.</text>
</comment>
<dbReference type="SUPFAM" id="SSF53850">
    <property type="entry name" value="Periplasmic binding protein-like II"/>
    <property type="match status" value="1"/>
</dbReference>
<dbReference type="Proteomes" id="UP000267535">
    <property type="component" value="Unassembled WGS sequence"/>
</dbReference>
<dbReference type="GO" id="GO:0016740">
    <property type="term" value="F:transferase activity"/>
    <property type="evidence" value="ECO:0007669"/>
    <property type="project" value="UniProtKB-KW"/>
</dbReference>
<dbReference type="OrthoDB" id="9180959at2"/>
<evidence type="ECO:0000256" key="1">
    <source>
        <dbReference type="ARBA" id="ARBA00003469"/>
    </source>
</evidence>
<dbReference type="Pfam" id="PF09084">
    <property type="entry name" value="NMT1"/>
    <property type="match status" value="1"/>
</dbReference>
<dbReference type="PANTHER" id="PTHR31528:SF1">
    <property type="entry name" value="4-AMINO-5-HYDROXYMETHYL-2-METHYLPYRIMIDINE PHOSPHATE SYNTHASE THI11-RELATED"/>
    <property type="match status" value="1"/>
</dbReference>
<keyword evidence="5" id="KW-0808">Transferase</keyword>
<evidence type="ECO:0000256" key="3">
    <source>
        <dbReference type="ARBA" id="ARBA00009406"/>
    </source>
</evidence>
<keyword evidence="14" id="KW-1185">Reference proteome</keyword>
<evidence type="ECO:0000256" key="10">
    <source>
        <dbReference type="ARBA" id="ARBA00033171"/>
    </source>
</evidence>
<reference evidence="13 14" key="1">
    <citation type="submission" date="2018-11" db="EMBL/GenBank/DDBJ databases">
        <title>The draft genome sequence of Amphritea balenae JAMM 1525T.</title>
        <authorList>
            <person name="Fang Z."/>
            <person name="Zhang Y."/>
            <person name="Han X."/>
        </authorList>
    </citation>
    <scope>NUCLEOTIDE SEQUENCE [LARGE SCALE GENOMIC DNA]</scope>
    <source>
        <strain evidence="13 14">JAMM 1525</strain>
    </source>
</reference>
<dbReference type="RefSeq" id="WP_124927820.1">
    <property type="nucleotide sequence ID" value="NZ_BMOH01000003.1"/>
</dbReference>
<accession>A0A3P1SJR0</accession>
<evidence type="ECO:0000256" key="6">
    <source>
        <dbReference type="ARBA" id="ARBA00022723"/>
    </source>
</evidence>
<keyword evidence="9" id="KW-0408">Iron</keyword>
<evidence type="ECO:0000256" key="7">
    <source>
        <dbReference type="ARBA" id="ARBA00022898"/>
    </source>
</evidence>
<comment type="function">
    <text evidence="1">Responsible for the formation of the pyrimidine heterocycle in the thiamine biosynthesis pathway. Catalyzes the formation of hydroxymethylpyrimidine phosphate (HMP-P) from histidine and pyridoxal phosphate (PLP). The protein uses PLP and the active site histidine to form HMP-P, generating an inactive enzyme. The enzyme can only undergo a single turnover, which suggests it is a suicide enzyme.</text>
</comment>
<keyword evidence="6" id="KW-0479">Metal-binding</keyword>
<dbReference type="EMBL" id="RQXV01000014">
    <property type="protein sequence ID" value="RRC97109.1"/>
    <property type="molecule type" value="Genomic_DNA"/>
</dbReference>
<organism evidence="13 14">
    <name type="scientific">Amphritea balenae</name>
    <dbReference type="NCBI Taxonomy" id="452629"/>
    <lineage>
        <taxon>Bacteria</taxon>
        <taxon>Pseudomonadati</taxon>
        <taxon>Pseudomonadota</taxon>
        <taxon>Gammaproteobacteria</taxon>
        <taxon>Oceanospirillales</taxon>
        <taxon>Oceanospirillaceae</taxon>
        <taxon>Amphritea</taxon>
    </lineage>
</organism>
<keyword evidence="8" id="KW-0784">Thiamine biosynthesis</keyword>
<evidence type="ECO:0000259" key="12">
    <source>
        <dbReference type="Pfam" id="PF09084"/>
    </source>
</evidence>
<feature type="domain" description="SsuA/THI5-like" evidence="12">
    <location>
        <begin position="36"/>
        <end position="240"/>
    </location>
</feature>
<evidence type="ECO:0000256" key="11">
    <source>
        <dbReference type="ARBA" id="ARBA00048179"/>
    </source>
</evidence>
<proteinExistence type="inferred from homology"/>
<evidence type="ECO:0000256" key="9">
    <source>
        <dbReference type="ARBA" id="ARBA00023004"/>
    </source>
</evidence>
<protein>
    <recommendedName>
        <fullName evidence="10">Thiamine pyrimidine synthase</fullName>
    </recommendedName>
</protein>
<comment type="subunit">
    <text evidence="4">Homodimer.</text>
</comment>
<keyword evidence="7" id="KW-0663">Pyridoxal phosphate</keyword>
<evidence type="ECO:0000313" key="13">
    <source>
        <dbReference type="EMBL" id="RRC97109.1"/>
    </source>
</evidence>
<gene>
    <name evidence="13" type="ORF">EHS89_19360</name>
</gene>
<evidence type="ECO:0000256" key="5">
    <source>
        <dbReference type="ARBA" id="ARBA00022679"/>
    </source>
</evidence>
<evidence type="ECO:0000256" key="2">
    <source>
        <dbReference type="ARBA" id="ARBA00004948"/>
    </source>
</evidence>
<dbReference type="Gene3D" id="3.40.190.10">
    <property type="entry name" value="Periplasmic binding protein-like II"/>
    <property type="match status" value="2"/>
</dbReference>
<evidence type="ECO:0000313" key="14">
    <source>
        <dbReference type="Proteomes" id="UP000267535"/>
    </source>
</evidence>
<name>A0A3P1SJR0_9GAMM</name>
<evidence type="ECO:0000256" key="8">
    <source>
        <dbReference type="ARBA" id="ARBA00022977"/>
    </source>
</evidence>
<dbReference type="InterPro" id="IPR027939">
    <property type="entry name" value="NMT1/THI5"/>
</dbReference>
<dbReference type="PANTHER" id="PTHR31528">
    <property type="entry name" value="4-AMINO-5-HYDROXYMETHYL-2-METHYLPYRIMIDINE PHOSPHATE SYNTHASE THI11-RELATED"/>
    <property type="match status" value="1"/>
</dbReference>
<dbReference type="InterPro" id="IPR015168">
    <property type="entry name" value="SsuA/THI5"/>
</dbReference>
<dbReference type="AlphaFoldDB" id="A0A3P1SJR0"/>